<reference evidence="3" key="1">
    <citation type="submission" date="2011-06" db="EMBL/GenBank/DDBJ databases">
        <title>The complete genome of chromosome of Runella slithyformis DSM 19594.</title>
        <authorList>
            <consortium name="US DOE Joint Genome Institute (JGI-PGF)"/>
            <person name="Lucas S."/>
            <person name="Han J."/>
            <person name="Lapidus A."/>
            <person name="Bruce D."/>
            <person name="Goodwin L."/>
            <person name="Pitluck S."/>
            <person name="Peters L."/>
            <person name="Kyrpides N."/>
            <person name="Mavromatis K."/>
            <person name="Ivanova N."/>
            <person name="Ovchinnikova G."/>
            <person name="Zhang X."/>
            <person name="Misra M."/>
            <person name="Detter J.C."/>
            <person name="Tapia R."/>
            <person name="Han C."/>
            <person name="Land M."/>
            <person name="Hauser L."/>
            <person name="Markowitz V."/>
            <person name="Cheng J.-F."/>
            <person name="Hugenholtz P."/>
            <person name="Woyke T."/>
            <person name="Wu D."/>
            <person name="Tindall B."/>
            <person name="Faehrich R."/>
            <person name="Brambilla E."/>
            <person name="Klenk H.-P."/>
            <person name="Eisen J.A."/>
        </authorList>
    </citation>
    <scope>NUCLEOTIDE SEQUENCE [LARGE SCALE GENOMIC DNA]</scope>
    <source>
        <strain evidence="3">ATCC 29530 / DSM 19594 / LMG 11500 / NCIMB 11436 / LSU 4</strain>
    </source>
</reference>
<dbReference type="AlphaFoldDB" id="A0A7U3ZPM8"/>
<evidence type="ECO:0000259" key="1">
    <source>
        <dbReference type="Pfam" id="PF24726"/>
    </source>
</evidence>
<dbReference type="Pfam" id="PF24726">
    <property type="entry name" value="DUF7678"/>
    <property type="match status" value="1"/>
</dbReference>
<accession>A0A7U3ZPM8</accession>
<organism evidence="2 3">
    <name type="scientific">Runella slithyformis (strain ATCC 29530 / DSM 19594 / LMG 11500 / NCIMB 11436 / LSU 4)</name>
    <dbReference type="NCBI Taxonomy" id="761193"/>
    <lineage>
        <taxon>Bacteria</taxon>
        <taxon>Pseudomonadati</taxon>
        <taxon>Bacteroidota</taxon>
        <taxon>Cytophagia</taxon>
        <taxon>Cytophagales</taxon>
        <taxon>Spirosomataceae</taxon>
        <taxon>Runella</taxon>
    </lineage>
</organism>
<evidence type="ECO:0000313" key="3">
    <source>
        <dbReference type="Proteomes" id="UP000000493"/>
    </source>
</evidence>
<dbReference type="EMBL" id="CP002859">
    <property type="protein sequence ID" value="AEI51046.1"/>
    <property type="molecule type" value="Genomic_DNA"/>
</dbReference>
<dbReference type="InterPro" id="IPR056095">
    <property type="entry name" value="DUF7678"/>
</dbReference>
<name>A0A7U3ZPM8_RUNSL</name>
<evidence type="ECO:0000313" key="2">
    <source>
        <dbReference type="EMBL" id="AEI51046.1"/>
    </source>
</evidence>
<sequence length="114" mass="13168">MANNEYSESSRTEHEYIKQTRVDSEYLLSLKSEQAINTVLGWHGGKIGKYRYEVNVSKKSSKLGINNGKVWKLCIWDGEKGMAKGCVVNYDGGWQIRPDKEFEPYVKQILKIYD</sequence>
<dbReference type="KEGG" id="rsi:Runsl_4728"/>
<dbReference type="Proteomes" id="UP000000493">
    <property type="component" value="Chromosome"/>
</dbReference>
<dbReference type="RefSeq" id="WP_013930335.1">
    <property type="nucleotide sequence ID" value="NC_015703.1"/>
</dbReference>
<gene>
    <name evidence="2" type="ordered locus">Runsl_4728</name>
</gene>
<reference evidence="2 3" key="2">
    <citation type="journal article" date="2012" name="Stand. Genomic Sci.">
        <title>Complete genome sequence of the aquatic bacterium Runella slithyformis type strain (LSU 4(T)).</title>
        <authorList>
            <person name="Copeland A."/>
            <person name="Zhang X."/>
            <person name="Misra M."/>
            <person name="Lapidus A."/>
            <person name="Nolan M."/>
            <person name="Lucas S."/>
            <person name="Deshpande S."/>
            <person name="Cheng J.F."/>
            <person name="Tapia R."/>
            <person name="Goodwin L.A."/>
            <person name="Pitluck S."/>
            <person name="Liolios K."/>
            <person name="Pagani I."/>
            <person name="Ivanova N."/>
            <person name="Mikhailova N."/>
            <person name="Pati A."/>
            <person name="Chen A."/>
            <person name="Palaniappan K."/>
            <person name="Land M."/>
            <person name="Hauser L."/>
            <person name="Pan C."/>
            <person name="Jeffries C.D."/>
            <person name="Detter J.C."/>
            <person name="Brambilla E.M."/>
            <person name="Rohde M."/>
            <person name="Djao O.D."/>
            <person name="Goker M."/>
            <person name="Sikorski J."/>
            <person name="Tindall B.J."/>
            <person name="Woyke T."/>
            <person name="Bristow J."/>
            <person name="Eisen J.A."/>
            <person name="Markowitz V."/>
            <person name="Hugenholtz P."/>
            <person name="Kyrpides N.C."/>
            <person name="Klenk H.P."/>
            <person name="Mavromatis K."/>
        </authorList>
    </citation>
    <scope>NUCLEOTIDE SEQUENCE [LARGE SCALE GENOMIC DNA]</scope>
    <source>
        <strain evidence="3">ATCC 29530 / DSM 19594 / LMG 11500 / NCIMB 11436 / LSU 4</strain>
    </source>
</reference>
<proteinExistence type="predicted"/>
<protein>
    <recommendedName>
        <fullName evidence="1">DUF7678 domain-containing protein</fullName>
    </recommendedName>
</protein>
<keyword evidence="3" id="KW-1185">Reference proteome</keyword>
<feature type="domain" description="DUF7678" evidence="1">
    <location>
        <begin position="42"/>
        <end position="114"/>
    </location>
</feature>